<dbReference type="InterPro" id="IPR032423">
    <property type="entry name" value="AAA_assoc_2"/>
</dbReference>
<comment type="function">
    <text evidence="1">DNA-dependent ATPase that plays important roles in cellular responses to stalled DNA replication processes.</text>
</comment>
<dbReference type="FunFam" id="3.40.50.300:FF:000137">
    <property type="entry name" value="Replication-associated recombination protein A"/>
    <property type="match status" value="1"/>
</dbReference>
<dbReference type="FunFam" id="1.10.8.60:FF:000029">
    <property type="entry name" value="Replication-associated recombination protein A"/>
    <property type="match status" value="1"/>
</dbReference>
<dbReference type="InterPro" id="IPR021886">
    <property type="entry name" value="MgsA_C"/>
</dbReference>
<dbReference type="GO" id="GO:0006261">
    <property type="term" value="P:DNA-templated DNA replication"/>
    <property type="evidence" value="ECO:0007669"/>
    <property type="project" value="TreeGrafter"/>
</dbReference>
<dbReference type="InterPro" id="IPR027417">
    <property type="entry name" value="P-loop_NTPase"/>
</dbReference>
<dbReference type="CDD" id="cd00009">
    <property type="entry name" value="AAA"/>
    <property type="match status" value="1"/>
</dbReference>
<dbReference type="PANTHER" id="PTHR13779:SF7">
    <property type="entry name" value="ATPASE WRNIP1"/>
    <property type="match status" value="1"/>
</dbReference>
<dbReference type="Gene3D" id="1.20.272.10">
    <property type="match status" value="1"/>
</dbReference>
<dbReference type="GO" id="GO:0003677">
    <property type="term" value="F:DNA binding"/>
    <property type="evidence" value="ECO:0007669"/>
    <property type="project" value="InterPro"/>
</dbReference>
<dbReference type="RefSeq" id="WP_036254964.1">
    <property type="nucleotide sequence ID" value="NZ_LT906446.1"/>
</dbReference>
<evidence type="ECO:0000256" key="2">
    <source>
        <dbReference type="ARBA" id="ARBA00008959"/>
    </source>
</evidence>
<evidence type="ECO:0000256" key="3">
    <source>
        <dbReference type="ARBA" id="ARBA00020776"/>
    </source>
</evidence>
<gene>
    <name evidence="8" type="primary">rarA</name>
    <name evidence="8" type="ORF">SAMEA4364220_00959</name>
</gene>
<dbReference type="Pfam" id="PF12002">
    <property type="entry name" value="MgsA_C"/>
    <property type="match status" value="1"/>
</dbReference>
<evidence type="ECO:0000256" key="6">
    <source>
        <dbReference type="ARBA" id="ARBA00022840"/>
    </source>
</evidence>
<evidence type="ECO:0000256" key="5">
    <source>
        <dbReference type="ARBA" id="ARBA00022741"/>
    </source>
</evidence>
<dbReference type="GO" id="GO:0017116">
    <property type="term" value="F:single-stranded DNA helicase activity"/>
    <property type="evidence" value="ECO:0007669"/>
    <property type="project" value="TreeGrafter"/>
</dbReference>
<evidence type="ECO:0000313" key="8">
    <source>
        <dbReference type="EMBL" id="SNU98617.1"/>
    </source>
</evidence>
<dbReference type="PANTHER" id="PTHR13779">
    <property type="entry name" value="WERNER HELICASE-INTERACTING PROTEIN 1 FAMILY MEMBER"/>
    <property type="match status" value="1"/>
</dbReference>
<dbReference type="SUPFAM" id="SSF52540">
    <property type="entry name" value="P-loop containing nucleoside triphosphate hydrolases"/>
    <property type="match status" value="1"/>
</dbReference>
<dbReference type="EMBL" id="LT906446">
    <property type="protein sequence ID" value="SNU98617.1"/>
    <property type="molecule type" value="Genomic_DNA"/>
</dbReference>
<dbReference type="InterPro" id="IPR003593">
    <property type="entry name" value="AAA+_ATPase"/>
</dbReference>
<keyword evidence="5" id="KW-0547">Nucleotide-binding</keyword>
<evidence type="ECO:0000259" key="7">
    <source>
        <dbReference type="SMART" id="SM00382"/>
    </source>
</evidence>
<dbReference type="GO" id="GO:0005524">
    <property type="term" value="F:ATP binding"/>
    <property type="evidence" value="ECO:0007669"/>
    <property type="project" value="UniProtKB-KW"/>
</dbReference>
<dbReference type="eggNOG" id="COG2256">
    <property type="taxonomic scope" value="Bacteria"/>
</dbReference>
<dbReference type="Proteomes" id="UP000215383">
    <property type="component" value="Chromosome 1"/>
</dbReference>
<sequence>METLDLFSASLPENNSNTDNDLIDYSPLASRMRPRNFNEYIGQEQILGKGRFLRRMIEEDKIPSMILYGPPGTGKTTLAKMIANMTKSNFERLNAVASGINDVRKLIDKANEQRKFYHKRTIIFLDEIHRFNKAQQDVLLPYVEDGRIILIGATTENPYFEVNHALLSRVRVIQLQPLTDEHITKILQMALTDTKRGLGKQKIQCDEKILSAIAQFASGDARIALNILEQASDIARENNNIINENIIDTLLEERIQKYDKNGDNHYDIVSAFIKSMRGSDPDAAIHYLARMLAAGEDINFIARRIAICAAEDVGNADPQALVIAMAAVQAVQFIGMPEARIPLAQAVTYVACAPKSNASYLAIDKALADVRAKDCGDVPIHLRDCHYKGAAKLGHGINYKYAHDYPYHIVKQDYLPDKMKGTKYYTPTSNGYEKTIGQYLKFCEQCKNK</sequence>
<dbReference type="Pfam" id="PF16193">
    <property type="entry name" value="AAA_assoc_2"/>
    <property type="match status" value="1"/>
</dbReference>
<comment type="similarity">
    <text evidence="2">Belongs to the AAA ATPase family. RarA/MGS1/WRNIP1 subfamily.</text>
</comment>
<dbReference type="GO" id="GO:0000731">
    <property type="term" value="P:DNA synthesis involved in DNA repair"/>
    <property type="evidence" value="ECO:0007669"/>
    <property type="project" value="TreeGrafter"/>
</dbReference>
<dbReference type="GeneID" id="78506975"/>
<dbReference type="AlphaFoldDB" id="A0A239TLD0"/>
<dbReference type="SMART" id="SM00382">
    <property type="entry name" value="AAA"/>
    <property type="match status" value="1"/>
</dbReference>
<accession>A0A239TLD0</accession>
<evidence type="ECO:0000256" key="4">
    <source>
        <dbReference type="ARBA" id="ARBA00022705"/>
    </source>
</evidence>
<dbReference type="Gene3D" id="1.10.8.60">
    <property type="match status" value="1"/>
</dbReference>
<evidence type="ECO:0000313" key="9">
    <source>
        <dbReference type="Proteomes" id="UP000215383"/>
    </source>
</evidence>
<keyword evidence="6" id="KW-0067">ATP-binding</keyword>
<dbReference type="GO" id="GO:0016887">
    <property type="term" value="F:ATP hydrolysis activity"/>
    <property type="evidence" value="ECO:0007669"/>
    <property type="project" value="InterPro"/>
</dbReference>
<dbReference type="Gene3D" id="3.40.50.300">
    <property type="entry name" value="P-loop containing nucleotide triphosphate hydrolases"/>
    <property type="match status" value="1"/>
</dbReference>
<dbReference type="SUPFAM" id="SSF48019">
    <property type="entry name" value="post-AAA+ oligomerization domain-like"/>
    <property type="match status" value="1"/>
</dbReference>
<reference evidence="8 9" key="1">
    <citation type="submission" date="2017-06" db="EMBL/GenBank/DDBJ databases">
        <authorList>
            <consortium name="Pathogen Informatics"/>
        </authorList>
    </citation>
    <scope>NUCLEOTIDE SEQUENCE [LARGE SCALE GENOMIC DNA]</scope>
    <source>
        <strain evidence="8 9">NCTC10570</strain>
    </source>
</reference>
<protein>
    <recommendedName>
        <fullName evidence="3">Replication-associated recombination protein A</fullName>
    </recommendedName>
</protein>
<dbReference type="FunFam" id="1.10.3710.10:FF:000003">
    <property type="entry name" value="ATPase, AAA family protein"/>
    <property type="match status" value="1"/>
</dbReference>
<dbReference type="Gene3D" id="1.10.3710.10">
    <property type="entry name" value="DNA polymerase III clamp loader subunits, C-terminal domain"/>
    <property type="match status" value="1"/>
</dbReference>
<feature type="domain" description="AAA+ ATPase" evidence="7">
    <location>
        <begin position="61"/>
        <end position="178"/>
    </location>
</feature>
<evidence type="ECO:0000256" key="1">
    <source>
        <dbReference type="ARBA" id="ARBA00002393"/>
    </source>
</evidence>
<name>A0A239TLD0_9FIRM</name>
<proteinExistence type="inferred from homology"/>
<dbReference type="Pfam" id="PF00004">
    <property type="entry name" value="AAA"/>
    <property type="match status" value="1"/>
</dbReference>
<keyword evidence="4" id="KW-0235">DNA replication</keyword>
<dbReference type="CDD" id="cd18139">
    <property type="entry name" value="HLD_clamp_RarA"/>
    <property type="match status" value="1"/>
</dbReference>
<organism evidence="8 9">
    <name type="scientific">Megamonas hypermegale</name>
    <dbReference type="NCBI Taxonomy" id="158847"/>
    <lineage>
        <taxon>Bacteria</taxon>
        <taxon>Bacillati</taxon>
        <taxon>Bacillota</taxon>
        <taxon>Negativicutes</taxon>
        <taxon>Selenomonadales</taxon>
        <taxon>Selenomonadaceae</taxon>
        <taxon>Megamonas</taxon>
    </lineage>
</organism>
<dbReference type="FunFam" id="1.20.272.10:FF:000001">
    <property type="entry name" value="Putative AAA family ATPase"/>
    <property type="match status" value="1"/>
</dbReference>
<dbReference type="InterPro" id="IPR003959">
    <property type="entry name" value="ATPase_AAA_core"/>
</dbReference>
<dbReference type="InterPro" id="IPR008921">
    <property type="entry name" value="DNA_pol3_clamp-load_cplx_C"/>
</dbReference>
<dbReference type="InterPro" id="IPR051314">
    <property type="entry name" value="AAA_ATPase_RarA/MGS1/WRNIP1"/>
</dbReference>
<keyword evidence="9" id="KW-1185">Reference proteome</keyword>
<dbReference type="GO" id="GO:0008047">
    <property type="term" value="F:enzyme activator activity"/>
    <property type="evidence" value="ECO:0007669"/>
    <property type="project" value="TreeGrafter"/>
</dbReference>